<comment type="caution">
    <text evidence="2">The sequence shown here is derived from an EMBL/GenBank/DDBJ whole genome shotgun (WGS) entry which is preliminary data.</text>
</comment>
<feature type="compositionally biased region" description="Low complexity" evidence="1">
    <location>
        <begin position="118"/>
        <end position="154"/>
    </location>
</feature>
<dbReference type="PANTHER" id="PTHR20958:SF6">
    <property type="entry name" value="GLYCINE N-ACYLTRANSFERASE-LIKE PROTEIN"/>
    <property type="match status" value="1"/>
</dbReference>
<dbReference type="SUPFAM" id="SSF55729">
    <property type="entry name" value="Acyl-CoA N-acyltransferases (Nat)"/>
    <property type="match status" value="1"/>
</dbReference>
<evidence type="ECO:0000256" key="1">
    <source>
        <dbReference type="SAM" id="MobiDB-lite"/>
    </source>
</evidence>
<evidence type="ECO:0000313" key="3">
    <source>
        <dbReference type="Proteomes" id="UP001213681"/>
    </source>
</evidence>
<sequence length="475" mass="50843">MTQSMPPSPAEAPCFYEHTAHSIIPHLAPQMPYSSSLLRRIQHALAYPSSTAKILATFPPGSTPGSSAPGSSPPPCPSTPWLAASVDLFRGRETQIIIYSSLEAERTSLRLIDPVTVSPSDVSRYSGSSSAAAPATADANARSHPHASTSSHASASEEKLPSPSYTVSSLTATPAELNTARAQLLAFFAYVKAHLLPEYLASLSDTKSGPGNLALASAGVAIIPAPDPRTFLIGSFHTGLFELLLQSGKFPRMDGGVKGPVDADPLPSLRVCRFDNPPYYKYFFTRAMFSPGATETENPLPAGYRFNDRCGRVGVLPSQLDLVQSRTHIPRPRRQLETLPSVAIYSDTQPSSDVDVTPEDPGSVPVKEAGEDEMPIAWAFLGVDGAVATLHVEPEHRGRGLALSLSKEVMRRGMAAEGVFGAKKLGIVDEETRAFVEDWVHAEVAGYNKASNRVMEKIGGTILTTVLWTVIELLD</sequence>
<dbReference type="RefSeq" id="XP_056769116.1">
    <property type="nucleotide sequence ID" value="XM_056905009.1"/>
</dbReference>
<dbReference type="InterPro" id="IPR016181">
    <property type="entry name" value="Acyl_CoA_acyltransferase"/>
</dbReference>
<accession>A0AAD6G538</accession>
<feature type="region of interest" description="Disordered" evidence="1">
    <location>
        <begin position="339"/>
        <end position="362"/>
    </location>
</feature>
<proteinExistence type="predicted"/>
<dbReference type="Gene3D" id="3.40.630.30">
    <property type="match status" value="1"/>
</dbReference>
<dbReference type="EMBL" id="JAPVEA010000002">
    <property type="protein sequence ID" value="KAJ5460074.1"/>
    <property type="molecule type" value="Genomic_DNA"/>
</dbReference>
<reference evidence="2" key="2">
    <citation type="journal article" date="2023" name="IMA Fungus">
        <title>Comparative genomic study of the Penicillium genus elucidates a diverse pangenome and 15 lateral gene transfer events.</title>
        <authorList>
            <person name="Petersen C."/>
            <person name="Sorensen T."/>
            <person name="Nielsen M.R."/>
            <person name="Sondergaard T.E."/>
            <person name="Sorensen J.L."/>
            <person name="Fitzpatrick D.A."/>
            <person name="Frisvad J.C."/>
            <person name="Nielsen K.L."/>
        </authorList>
    </citation>
    <scope>NUCLEOTIDE SEQUENCE</scope>
    <source>
        <strain evidence="2">IBT 16125</strain>
    </source>
</reference>
<name>A0AAD6G538_9EURO</name>
<dbReference type="InterPro" id="IPR053225">
    <property type="entry name" value="Acyl-CoA_N-acyltransferase"/>
</dbReference>
<dbReference type="Proteomes" id="UP001213681">
    <property type="component" value="Unassembled WGS sequence"/>
</dbReference>
<keyword evidence="3" id="KW-1185">Reference proteome</keyword>
<protein>
    <recommendedName>
        <fullName evidence="4">FR47-like domain-containing protein</fullName>
    </recommendedName>
</protein>
<gene>
    <name evidence="2" type="ORF">N7458_001626</name>
</gene>
<feature type="region of interest" description="Disordered" evidence="1">
    <location>
        <begin position="118"/>
        <end position="167"/>
    </location>
</feature>
<dbReference type="GeneID" id="81595252"/>
<feature type="compositionally biased region" description="Low complexity" evidence="1">
    <location>
        <begin position="59"/>
        <end position="70"/>
    </location>
</feature>
<dbReference type="PANTHER" id="PTHR20958">
    <property type="entry name" value="GLYCINE N-ACYLTRANSFERASE-LIKE PROTEIN"/>
    <property type="match status" value="1"/>
</dbReference>
<evidence type="ECO:0000313" key="2">
    <source>
        <dbReference type="EMBL" id="KAJ5460074.1"/>
    </source>
</evidence>
<feature type="region of interest" description="Disordered" evidence="1">
    <location>
        <begin position="57"/>
        <end position="77"/>
    </location>
</feature>
<organism evidence="2 3">
    <name type="scientific">Penicillium daleae</name>
    <dbReference type="NCBI Taxonomy" id="63821"/>
    <lineage>
        <taxon>Eukaryota</taxon>
        <taxon>Fungi</taxon>
        <taxon>Dikarya</taxon>
        <taxon>Ascomycota</taxon>
        <taxon>Pezizomycotina</taxon>
        <taxon>Eurotiomycetes</taxon>
        <taxon>Eurotiomycetidae</taxon>
        <taxon>Eurotiales</taxon>
        <taxon>Aspergillaceae</taxon>
        <taxon>Penicillium</taxon>
    </lineage>
</organism>
<reference evidence="2" key="1">
    <citation type="submission" date="2022-12" db="EMBL/GenBank/DDBJ databases">
        <authorList>
            <person name="Petersen C."/>
        </authorList>
    </citation>
    <scope>NUCLEOTIDE SEQUENCE</scope>
    <source>
        <strain evidence="2">IBT 16125</strain>
    </source>
</reference>
<dbReference type="AlphaFoldDB" id="A0AAD6G538"/>
<evidence type="ECO:0008006" key="4">
    <source>
        <dbReference type="Google" id="ProtNLM"/>
    </source>
</evidence>